<evidence type="ECO:0000313" key="1">
    <source>
        <dbReference type="EMBL" id="MBC3811714.1"/>
    </source>
</evidence>
<dbReference type="PANTHER" id="PTHR46623:SF6">
    <property type="entry name" value="ALPHA_BETA-HYDROLASES SUPERFAMILY PROTEIN"/>
    <property type="match status" value="1"/>
</dbReference>
<gene>
    <name evidence="1" type="ORF">H8K26_09695</name>
</gene>
<reference evidence="1 2" key="1">
    <citation type="submission" date="2020-08" db="EMBL/GenBank/DDBJ databases">
        <title>Novel species isolated from subtropical streams in China.</title>
        <authorList>
            <person name="Lu H."/>
        </authorList>
    </citation>
    <scope>NUCLEOTIDE SEQUENCE [LARGE SCALE GENOMIC DNA]</scope>
    <source>
        <strain evidence="1 2">CCTCC AB 2015119</strain>
    </source>
</reference>
<dbReference type="RefSeq" id="WP_190479153.1">
    <property type="nucleotide sequence ID" value="NZ_JACOFT010000003.1"/>
</dbReference>
<comment type="caution">
    <text evidence="1">The sequence shown here is derived from an EMBL/GenBank/DDBJ whole genome shotgun (WGS) entry which is preliminary data.</text>
</comment>
<proteinExistence type="predicted"/>
<dbReference type="PANTHER" id="PTHR46623">
    <property type="entry name" value="CARBOXYMETHYLENEBUTENOLIDASE-RELATED"/>
    <property type="match status" value="1"/>
</dbReference>
<dbReference type="InterPro" id="IPR029058">
    <property type="entry name" value="AB_hydrolase_fold"/>
</dbReference>
<organism evidence="1 2">
    <name type="scientific">Undibacterium aquatile</name>
    <dbReference type="NCBI Taxonomy" id="1537398"/>
    <lineage>
        <taxon>Bacteria</taxon>
        <taxon>Pseudomonadati</taxon>
        <taxon>Pseudomonadota</taxon>
        <taxon>Betaproteobacteria</taxon>
        <taxon>Burkholderiales</taxon>
        <taxon>Oxalobacteraceae</taxon>
        <taxon>Undibacterium</taxon>
    </lineage>
</organism>
<dbReference type="Proteomes" id="UP000637632">
    <property type="component" value="Unassembled WGS sequence"/>
</dbReference>
<dbReference type="EMBL" id="JACOFT010000003">
    <property type="protein sequence ID" value="MBC3811714.1"/>
    <property type="molecule type" value="Genomic_DNA"/>
</dbReference>
<evidence type="ECO:0000313" key="2">
    <source>
        <dbReference type="Proteomes" id="UP000637632"/>
    </source>
</evidence>
<dbReference type="Gene3D" id="3.40.50.1820">
    <property type="entry name" value="alpha/beta hydrolase"/>
    <property type="match status" value="1"/>
</dbReference>
<accession>A0ABR6XFP0</accession>
<name>A0ABR6XFP0_9BURK</name>
<keyword evidence="2" id="KW-1185">Reference proteome</keyword>
<sequence>MPASVKSAQTASPAAPVTAASANFAATILIATDVFGITPAVQSLVRQLSVNALIISPFQDTERQFRSEQDAYQAFIAEGGVARYTEKLDTILQQHTGLTHAIGFSAGASALWISSQHEFVRSLQNMVLFYGSRIRDYREVLPVCPVRLIFAEQEAAFDPAKLVNDLRQRGHIAELAKGTRHGFMNAYSRGCCVKSQTRYTAELFGLLHPASDKAAA</sequence>
<dbReference type="InterPro" id="IPR051049">
    <property type="entry name" value="Dienelactone_hydrolase-like"/>
</dbReference>
<evidence type="ECO:0008006" key="3">
    <source>
        <dbReference type="Google" id="ProtNLM"/>
    </source>
</evidence>
<protein>
    <recommendedName>
        <fullName evidence="3">Dienelactone hydrolase</fullName>
    </recommendedName>
</protein>